<dbReference type="Proteomes" id="UP000234740">
    <property type="component" value="Unassembled WGS sequence"/>
</dbReference>
<evidence type="ECO:0000313" key="2">
    <source>
        <dbReference type="EMBL" id="PKZ91812.1"/>
    </source>
</evidence>
<dbReference type="GeneID" id="48925411"/>
<keyword evidence="1" id="KW-1133">Transmembrane helix</keyword>
<evidence type="ECO:0000313" key="3">
    <source>
        <dbReference type="Proteomes" id="UP000234740"/>
    </source>
</evidence>
<feature type="transmembrane region" description="Helical" evidence="1">
    <location>
        <begin position="77"/>
        <end position="95"/>
    </location>
</feature>
<feature type="transmembrane region" description="Helical" evidence="1">
    <location>
        <begin position="107"/>
        <end position="128"/>
    </location>
</feature>
<evidence type="ECO:0000256" key="1">
    <source>
        <dbReference type="SAM" id="Phobius"/>
    </source>
</evidence>
<dbReference type="InterPro" id="IPR021560">
    <property type="entry name" value="DUF3021"/>
</dbReference>
<accession>A0AB36X634</accession>
<feature type="transmembrane region" description="Helical" evidence="1">
    <location>
        <begin position="7"/>
        <end position="24"/>
    </location>
</feature>
<organism evidence="2 3">
    <name type="scientific">Lactobacillus gasseri</name>
    <dbReference type="NCBI Taxonomy" id="1596"/>
    <lineage>
        <taxon>Bacteria</taxon>
        <taxon>Bacillati</taxon>
        <taxon>Bacillota</taxon>
        <taxon>Bacilli</taxon>
        <taxon>Lactobacillales</taxon>
        <taxon>Lactobacillaceae</taxon>
        <taxon>Lactobacillus</taxon>
    </lineage>
</organism>
<name>A0AB36X634_LACGS</name>
<protein>
    <submittedName>
        <fullName evidence="2">DUF3021 domain-containing protein</fullName>
    </submittedName>
</protein>
<sequence>MKHIVRLINSGLVGIGIGMTWLGIDILQNQFFKNGLETTISVKYFLFWLGSSFLIGIFFYFASLVFEHDNWSLKKQIFINFFICLGAWLSFYLFLNKFNYSGSALLKAIVDFIIMYALAYGIYFYHLWHEVKRINKKLKEI</sequence>
<keyword evidence="1" id="KW-0812">Transmembrane</keyword>
<proteinExistence type="predicted"/>
<feature type="transmembrane region" description="Helical" evidence="1">
    <location>
        <begin position="44"/>
        <end position="65"/>
    </location>
</feature>
<dbReference type="Pfam" id="PF11457">
    <property type="entry name" value="DUF3021"/>
    <property type="match status" value="1"/>
</dbReference>
<dbReference type="EMBL" id="PKKC01000001">
    <property type="protein sequence ID" value="PKZ91812.1"/>
    <property type="molecule type" value="Genomic_DNA"/>
</dbReference>
<reference evidence="2 3" key="1">
    <citation type="submission" date="2017-12" db="EMBL/GenBank/DDBJ databases">
        <title>Phylogenetic diversity of female urinary microbiome.</title>
        <authorList>
            <person name="Thomas-White K."/>
            <person name="Wolfe A.J."/>
        </authorList>
    </citation>
    <scope>NUCLEOTIDE SEQUENCE [LARGE SCALE GENOMIC DNA]</scope>
    <source>
        <strain evidence="2 3">UMB0099</strain>
    </source>
</reference>
<keyword evidence="1" id="KW-0472">Membrane</keyword>
<dbReference type="AlphaFoldDB" id="A0AB36X634"/>
<gene>
    <name evidence="2" type="ORF">CYJ86_04855</name>
</gene>
<comment type="caution">
    <text evidence="2">The sequence shown here is derived from an EMBL/GenBank/DDBJ whole genome shotgun (WGS) entry which is preliminary data.</text>
</comment>
<dbReference type="RefSeq" id="WP_039155934.1">
    <property type="nucleotide sequence ID" value="NZ_JVGG01000065.1"/>
</dbReference>